<dbReference type="Pfam" id="PF04739">
    <property type="entry name" value="AMPKBI"/>
    <property type="match status" value="1"/>
</dbReference>
<evidence type="ECO:0000313" key="5">
    <source>
        <dbReference type="Proteomes" id="UP000428333"/>
    </source>
</evidence>
<dbReference type="InterPro" id="IPR013783">
    <property type="entry name" value="Ig-like_fold"/>
</dbReference>
<feature type="compositionally biased region" description="Polar residues" evidence="2">
    <location>
        <begin position="233"/>
        <end position="249"/>
    </location>
</feature>
<feature type="region of interest" description="Disordered" evidence="2">
    <location>
        <begin position="231"/>
        <end position="258"/>
    </location>
</feature>
<comment type="similarity">
    <text evidence="1">Belongs to the 5'-AMP-activated protein kinase beta subunit family.</text>
</comment>
<dbReference type="InterPro" id="IPR037256">
    <property type="entry name" value="ASC_dom_sf"/>
</dbReference>
<dbReference type="InterPro" id="IPR043554">
    <property type="entry name" value="KINB"/>
</dbReference>
<gene>
    <name evidence="4" type="ORF">C3L33_06510</name>
</gene>
<keyword evidence="5" id="KW-1185">Reference proteome</keyword>
<dbReference type="InterPro" id="IPR006828">
    <property type="entry name" value="ASC_dom"/>
</dbReference>
<feature type="domain" description="Association with the SNF1 complex (ASC)" evidence="3">
    <location>
        <begin position="237"/>
        <end position="327"/>
    </location>
</feature>
<dbReference type="InterPro" id="IPR014756">
    <property type="entry name" value="Ig_E-set"/>
</dbReference>
<evidence type="ECO:0000313" key="4">
    <source>
        <dbReference type="EMBL" id="KAE9461582.1"/>
    </source>
</evidence>
<proteinExistence type="inferred from homology"/>
<comment type="caution">
    <text evidence="4">The sequence shown here is derived from an EMBL/GenBank/DDBJ whole genome shotgun (WGS) entry which is preliminary data.</text>
</comment>
<feature type="region of interest" description="Disordered" evidence="2">
    <location>
        <begin position="1"/>
        <end position="57"/>
    </location>
</feature>
<dbReference type="Pfam" id="PF16561">
    <property type="entry name" value="AMPK1_CBM"/>
    <property type="match status" value="1"/>
</dbReference>
<accession>A0A6A4LWJ9</accession>
<feature type="compositionally biased region" description="Low complexity" evidence="2">
    <location>
        <begin position="47"/>
        <end position="57"/>
    </location>
</feature>
<organism evidence="4 5">
    <name type="scientific">Rhododendron williamsianum</name>
    <dbReference type="NCBI Taxonomy" id="262921"/>
    <lineage>
        <taxon>Eukaryota</taxon>
        <taxon>Viridiplantae</taxon>
        <taxon>Streptophyta</taxon>
        <taxon>Embryophyta</taxon>
        <taxon>Tracheophyta</taxon>
        <taxon>Spermatophyta</taxon>
        <taxon>Magnoliopsida</taxon>
        <taxon>eudicotyledons</taxon>
        <taxon>Gunneridae</taxon>
        <taxon>Pentapetalae</taxon>
        <taxon>asterids</taxon>
        <taxon>Ericales</taxon>
        <taxon>Ericaceae</taxon>
        <taxon>Ericoideae</taxon>
        <taxon>Rhodoreae</taxon>
        <taxon>Rhododendron</taxon>
    </lineage>
</organism>
<sequence>MGNVNGREDGSTGGGGGSSGVDEDGGAPDEMGGAPPPHGDGGELMGQSPPSSPRAAQSPLMFTPQVCSFSSFFPPVPISDCKDLFFLICTMLSASSMFPAVTCEVPAVPVLPLQRPDELHVPSYSWMQTTTNYEDIVSEQGIPTMITWSYDGKEVAVEGSWDNWKTRKPLQRSGKDFTIMKVLPSGVYQYRFIVDGQWRYAPDMPWDQDETGNAYNILDLQDYVPEDIESISGFESPQSPESSYNNFQPGSEDYAKEPPLVPPHLQSTLLNVPSSYMEIPPPFSRPQHVVLNHLYMQKGRSSPSVVALGSTNRFLAKYVTVVLYKSIQR</sequence>
<dbReference type="CDD" id="cd02859">
    <property type="entry name" value="E_set_AMPKbeta_like_N"/>
    <property type="match status" value="1"/>
</dbReference>
<dbReference type="SUPFAM" id="SSF81296">
    <property type="entry name" value="E set domains"/>
    <property type="match status" value="1"/>
</dbReference>
<protein>
    <recommendedName>
        <fullName evidence="3">Association with the SNF1 complex (ASC) domain-containing protein</fullName>
    </recommendedName>
</protein>
<dbReference type="Proteomes" id="UP000428333">
    <property type="component" value="Linkage Group LG04"/>
</dbReference>
<name>A0A6A4LWJ9_9ERIC</name>
<evidence type="ECO:0000256" key="2">
    <source>
        <dbReference type="SAM" id="MobiDB-lite"/>
    </source>
</evidence>
<dbReference type="Gene3D" id="6.20.250.60">
    <property type="match status" value="1"/>
</dbReference>
<dbReference type="Gene3D" id="2.60.40.10">
    <property type="entry name" value="Immunoglobulins"/>
    <property type="match status" value="1"/>
</dbReference>
<dbReference type="InterPro" id="IPR032640">
    <property type="entry name" value="AMPK1_CBM"/>
</dbReference>
<dbReference type="SUPFAM" id="SSF160219">
    <property type="entry name" value="AMPKBI-like"/>
    <property type="match status" value="1"/>
</dbReference>
<evidence type="ECO:0000259" key="3">
    <source>
        <dbReference type="SMART" id="SM01010"/>
    </source>
</evidence>
<dbReference type="EMBL" id="QEFC01000963">
    <property type="protein sequence ID" value="KAE9461582.1"/>
    <property type="molecule type" value="Genomic_DNA"/>
</dbReference>
<feature type="non-terminal residue" evidence="4">
    <location>
        <position position="1"/>
    </location>
</feature>
<dbReference type="OrthoDB" id="531008at2759"/>
<dbReference type="AlphaFoldDB" id="A0A6A4LWJ9"/>
<dbReference type="GO" id="GO:0009507">
    <property type="term" value="C:chloroplast"/>
    <property type="evidence" value="ECO:0007669"/>
    <property type="project" value="UniProtKB-ARBA"/>
</dbReference>
<reference evidence="4 5" key="1">
    <citation type="journal article" date="2019" name="Genome Biol. Evol.">
        <title>The Rhododendron genome and chromosomal organization provide insight into shared whole-genome duplications across the heath family (Ericaceae).</title>
        <authorList>
            <person name="Soza V.L."/>
            <person name="Lindsley D."/>
            <person name="Waalkes A."/>
            <person name="Ramage E."/>
            <person name="Patwardhan R.P."/>
            <person name="Burton J.N."/>
            <person name="Adey A."/>
            <person name="Kumar A."/>
            <person name="Qiu R."/>
            <person name="Shendure J."/>
            <person name="Hall B."/>
        </authorList>
    </citation>
    <scope>NUCLEOTIDE SEQUENCE [LARGE SCALE GENOMIC DNA]</scope>
    <source>
        <strain evidence="4">RSF 1966-606</strain>
    </source>
</reference>
<dbReference type="PANTHER" id="PTHR46316">
    <property type="entry name" value="SNF1-RELATED PROTEIN KINASE REGULATORY SUBUNIT BETA-1"/>
    <property type="match status" value="1"/>
</dbReference>
<dbReference type="SMART" id="SM01010">
    <property type="entry name" value="AMPKBI"/>
    <property type="match status" value="1"/>
</dbReference>
<feature type="compositionally biased region" description="Basic and acidic residues" evidence="2">
    <location>
        <begin position="1"/>
        <end position="10"/>
    </location>
</feature>
<evidence type="ECO:0000256" key="1">
    <source>
        <dbReference type="ARBA" id="ARBA00010926"/>
    </source>
</evidence>
<dbReference type="PANTHER" id="PTHR46316:SF2">
    <property type="entry name" value="SNF1-RELATED PROTEIN KINASE REGULATORY SUBUNIT BETA-2"/>
    <property type="match status" value="1"/>
</dbReference>